<name>A0A8J2QAI2_9BILA</name>
<evidence type="ECO:0000313" key="3">
    <source>
        <dbReference type="Proteomes" id="UP000746747"/>
    </source>
</evidence>
<feature type="compositionally biased region" description="Low complexity" evidence="1">
    <location>
        <begin position="54"/>
        <end position="63"/>
    </location>
</feature>
<proteinExistence type="predicted"/>
<evidence type="ECO:0000313" key="2">
    <source>
        <dbReference type="EMBL" id="CAG9536697.1"/>
    </source>
</evidence>
<organism evidence="2 3">
    <name type="scientific">Cercopithifilaria johnstoni</name>
    <dbReference type="NCBI Taxonomy" id="2874296"/>
    <lineage>
        <taxon>Eukaryota</taxon>
        <taxon>Metazoa</taxon>
        <taxon>Ecdysozoa</taxon>
        <taxon>Nematoda</taxon>
        <taxon>Chromadorea</taxon>
        <taxon>Rhabditida</taxon>
        <taxon>Spirurina</taxon>
        <taxon>Spiruromorpha</taxon>
        <taxon>Filarioidea</taxon>
        <taxon>Onchocercidae</taxon>
        <taxon>Cercopithifilaria</taxon>
    </lineage>
</organism>
<accession>A0A8J2QAI2</accession>
<keyword evidence="3" id="KW-1185">Reference proteome</keyword>
<evidence type="ECO:0000256" key="1">
    <source>
        <dbReference type="SAM" id="MobiDB-lite"/>
    </source>
</evidence>
<protein>
    <submittedName>
        <fullName evidence="2">Uncharacterized protein</fullName>
    </submittedName>
</protein>
<feature type="region of interest" description="Disordered" evidence="1">
    <location>
        <begin position="38"/>
        <end position="63"/>
    </location>
</feature>
<dbReference type="AlphaFoldDB" id="A0A8J2QAI2"/>
<dbReference type="EMBL" id="CAKAEH010001478">
    <property type="protein sequence ID" value="CAG9536697.1"/>
    <property type="molecule type" value="Genomic_DNA"/>
</dbReference>
<dbReference type="Proteomes" id="UP000746747">
    <property type="component" value="Unassembled WGS sequence"/>
</dbReference>
<gene>
    <name evidence="2" type="ORF">CJOHNSTONI_LOCUS6594</name>
</gene>
<comment type="caution">
    <text evidence="2">The sequence shown here is derived from an EMBL/GenBank/DDBJ whole genome shotgun (WGS) entry which is preliminary data.</text>
</comment>
<sequence length="117" mass="12933">MFFFSSRTLLSIAEANAQADFNIFSYNNWAGSLSLNDFPAAAQPPPPPAPQAAPAPTQATSNPLGPLSSALLLSLLASRSAGGGSPYLQYPYYNGYGGYYPYYYYYGRYPYYYYYYG</sequence>
<reference evidence="2" key="1">
    <citation type="submission" date="2021-09" db="EMBL/GenBank/DDBJ databases">
        <authorList>
            <consortium name="Pathogen Informatics"/>
        </authorList>
    </citation>
    <scope>NUCLEOTIDE SEQUENCE</scope>
</reference>
<feature type="compositionally biased region" description="Pro residues" evidence="1">
    <location>
        <begin position="42"/>
        <end position="53"/>
    </location>
</feature>